<evidence type="ECO:0000313" key="2">
    <source>
        <dbReference type="Proteomes" id="UP000464657"/>
    </source>
</evidence>
<name>A0A7L4ZJM1_9FLAO</name>
<keyword evidence="2" id="KW-1185">Reference proteome</keyword>
<accession>A0A7L4ZJM1</accession>
<sequence>MKKIVQPLICIVLLLNSCTTPKQKVDHELETIFMNCIYSSLPDNGVELITILKKAEQILIEEELLKDGSGESYLKLYKNIEKATDGKLQDLRVAEYIQKMMQKDLDVDNYVNCMQEFMQSPKFLDSKLNKLNKFINLARSETNTPEIKTLVNNMLTVFEATDFEHNYYKYLTFLLLDKYNQTDFEIQNIDRSLPKETAPKISASALEQAFKIEMQPEEVLFVNGEKTPRNSLRKKVITYLRKHKSESIISVKYDMKIPYSFYIVVQNEMVGAFEEVRNELAKQKFNSSFDDLTQEQQEEIKKTYPMKIVDQE</sequence>
<reference evidence="1 2" key="1">
    <citation type="journal article" date="2013" name="Int. J. Syst. Evol. Microbiol.">
        <title>Kordia antarctica sp. nov., isolated from Antarctic seawater.</title>
        <authorList>
            <person name="Baek K."/>
            <person name="Choi A."/>
            <person name="Kang I."/>
            <person name="Lee K."/>
            <person name="Cho J.C."/>
        </authorList>
    </citation>
    <scope>NUCLEOTIDE SEQUENCE [LARGE SCALE GENOMIC DNA]</scope>
    <source>
        <strain evidence="1 2">IMCC3317</strain>
    </source>
</reference>
<proteinExistence type="predicted"/>
<protein>
    <submittedName>
        <fullName evidence="1">Uncharacterized protein</fullName>
    </submittedName>
</protein>
<dbReference type="Proteomes" id="UP000464657">
    <property type="component" value="Chromosome"/>
</dbReference>
<dbReference type="KEGG" id="kan:IMCC3317_21920"/>
<dbReference type="AlphaFoldDB" id="A0A7L4ZJM1"/>
<evidence type="ECO:0000313" key="1">
    <source>
        <dbReference type="EMBL" id="QHI36822.1"/>
    </source>
</evidence>
<organism evidence="1 2">
    <name type="scientific">Kordia antarctica</name>
    <dbReference type="NCBI Taxonomy" id="1218801"/>
    <lineage>
        <taxon>Bacteria</taxon>
        <taxon>Pseudomonadati</taxon>
        <taxon>Bacteroidota</taxon>
        <taxon>Flavobacteriia</taxon>
        <taxon>Flavobacteriales</taxon>
        <taxon>Flavobacteriaceae</taxon>
        <taxon>Kordia</taxon>
    </lineage>
</organism>
<gene>
    <name evidence="1" type="ORF">IMCC3317_21920</name>
</gene>
<dbReference type="EMBL" id="CP019288">
    <property type="protein sequence ID" value="QHI36822.1"/>
    <property type="molecule type" value="Genomic_DNA"/>
</dbReference>